<protein>
    <submittedName>
        <fullName evidence="1">Uncharacterized protein</fullName>
    </submittedName>
</protein>
<dbReference type="EMBL" id="QLLL01000003">
    <property type="protein sequence ID" value="RAJ06787.1"/>
    <property type="molecule type" value="Genomic_DNA"/>
</dbReference>
<accession>A0A327QYP5</accession>
<name>A0A327QYP5_9BACT</name>
<comment type="caution">
    <text evidence="1">The sequence shown here is derived from an EMBL/GenBank/DDBJ whole genome shotgun (WGS) entry which is preliminary data.</text>
</comment>
<gene>
    <name evidence="1" type="ORF">LX64_01914</name>
</gene>
<evidence type="ECO:0000313" key="2">
    <source>
        <dbReference type="Proteomes" id="UP000249547"/>
    </source>
</evidence>
<dbReference type="Proteomes" id="UP000249547">
    <property type="component" value="Unassembled WGS sequence"/>
</dbReference>
<organism evidence="1 2">
    <name type="scientific">Chitinophaga skermanii</name>
    <dbReference type="NCBI Taxonomy" id="331697"/>
    <lineage>
        <taxon>Bacteria</taxon>
        <taxon>Pseudomonadati</taxon>
        <taxon>Bacteroidota</taxon>
        <taxon>Chitinophagia</taxon>
        <taxon>Chitinophagales</taxon>
        <taxon>Chitinophagaceae</taxon>
        <taxon>Chitinophaga</taxon>
    </lineage>
</organism>
<dbReference type="AlphaFoldDB" id="A0A327QYP5"/>
<reference evidence="1 2" key="1">
    <citation type="submission" date="2018-06" db="EMBL/GenBank/DDBJ databases">
        <title>Genomic Encyclopedia of Archaeal and Bacterial Type Strains, Phase II (KMG-II): from individual species to whole genera.</title>
        <authorList>
            <person name="Goeker M."/>
        </authorList>
    </citation>
    <scope>NUCLEOTIDE SEQUENCE [LARGE SCALE GENOMIC DNA]</scope>
    <source>
        <strain evidence="1 2">DSM 23857</strain>
    </source>
</reference>
<proteinExistence type="predicted"/>
<dbReference type="RefSeq" id="WP_111597374.1">
    <property type="nucleotide sequence ID" value="NZ_QLLL01000003.1"/>
</dbReference>
<dbReference type="OrthoDB" id="667398at2"/>
<sequence length="171" mass="19407">MDFNQTRALIAKYWECETSLQEEAQLREFFSTYKGELPGDLQEAAPMFQYFQQESQAETAAIAALIADGPWESPIETKPATKVVSMRKPFYTGWMRYAAVVMMTVGLGYSVQQFNDKYQEEVKLNAEVHEAFEETQRALLLLSKNLNKGTKPMENLSKINAATDAVKPSNF</sequence>
<keyword evidence="2" id="KW-1185">Reference proteome</keyword>
<evidence type="ECO:0000313" key="1">
    <source>
        <dbReference type="EMBL" id="RAJ06787.1"/>
    </source>
</evidence>